<gene>
    <name evidence="18" type="primary">LOC106179577</name>
</gene>
<dbReference type="SMART" id="SM00008">
    <property type="entry name" value="HormR"/>
    <property type="match status" value="1"/>
</dbReference>
<evidence type="ECO:0000313" key="17">
    <source>
        <dbReference type="Proteomes" id="UP000085678"/>
    </source>
</evidence>
<feature type="region of interest" description="Disordered" evidence="13">
    <location>
        <begin position="448"/>
        <end position="479"/>
    </location>
</feature>
<dbReference type="InterPro" id="IPR000832">
    <property type="entry name" value="GPCR_2_secretin-like"/>
</dbReference>
<evidence type="ECO:0000259" key="16">
    <source>
        <dbReference type="PROSITE" id="PS50261"/>
    </source>
</evidence>
<dbReference type="PROSITE" id="PS00650">
    <property type="entry name" value="G_PROTEIN_RECEP_F2_2"/>
    <property type="match status" value="1"/>
</dbReference>
<reference evidence="18" key="2">
    <citation type="submission" date="2025-08" db="UniProtKB">
        <authorList>
            <consortium name="RefSeq"/>
        </authorList>
    </citation>
    <scope>IDENTIFICATION</scope>
</reference>
<evidence type="ECO:0000256" key="7">
    <source>
        <dbReference type="ARBA" id="ARBA00023040"/>
    </source>
</evidence>
<comment type="subcellular location">
    <subcellularLocation>
        <location evidence="1">Cell membrane</location>
        <topology evidence="1">Multi-pass membrane protein</topology>
    </subcellularLocation>
</comment>
<evidence type="ECO:0000256" key="12">
    <source>
        <dbReference type="ARBA" id="ARBA00023224"/>
    </source>
</evidence>
<dbReference type="PROSITE" id="PS50261">
    <property type="entry name" value="G_PROTEIN_RECEP_F2_4"/>
    <property type="match status" value="1"/>
</dbReference>
<comment type="similarity">
    <text evidence="2">Belongs to the G-protein coupled receptor 2 family.</text>
</comment>
<keyword evidence="10 18" id="KW-0675">Receptor</keyword>
<dbReference type="GO" id="GO:0007166">
    <property type="term" value="P:cell surface receptor signaling pathway"/>
    <property type="evidence" value="ECO:0007669"/>
    <property type="project" value="InterPro"/>
</dbReference>
<dbReference type="Proteomes" id="UP000085678">
    <property type="component" value="Unplaced"/>
</dbReference>
<feature type="compositionally biased region" description="Basic and acidic residues" evidence="13">
    <location>
        <begin position="470"/>
        <end position="479"/>
    </location>
</feature>
<feature type="transmembrane region" description="Helical" evidence="14">
    <location>
        <begin position="157"/>
        <end position="181"/>
    </location>
</feature>
<dbReference type="Pfam" id="PF00002">
    <property type="entry name" value="7tm_2"/>
    <property type="match status" value="1"/>
</dbReference>
<feature type="domain" description="G-protein coupled receptors family 2 profile 2" evidence="16">
    <location>
        <begin position="156"/>
        <end position="404"/>
    </location>
</feature>
<keyword evidence="17" id="KW-1185">Reference proteome</keyword>
<keyword evidence="9" id="KW-1015">Disulfide bond</keyword>
<evidence type="ECO:0000256" key="13">
    <source>
        <dbReference type="SAM" id="MobiDB-lite"/>
    </source>
</evidence>
<dbReference type="SUPFAM" id="SSF111418">
    <property type="entry name" value="Hormone receptor domain"/>
    <property type="match status" value="1"/>
</dbReference>
<keyword evidence="6 14" id="KW-1133">Transmembrane helix</keyword>
<feature type="transmembrane region" description="Helical" evidence="14">
    <location>
        <begin position="380"/>
        <end position="403"/>
    </location>
</feature>
<organism evidence="17 18">
    <name type="scientific">Lingula anatina</name>
    <name type="common">Brachiopod</name>
    <name type="synonym">Lingula unguis</name>
    <dbReference type="NCBI Taxonomy" id="7574"/>
    <lineage>
        <taxon>Eukaryota</taxon>
        <taxon>Metazoa</taxon>
        <taxon>Spiralia</taxon>
        <taxon>Lophotrochozoa</taxon>
        <taxon>Brachiopoda</taxon>
        <taxon>Linguliformea</taxon>
        <taxon>Lingulata</taxon>
        <taxon>Lingulida</taxon>
        <taxon>Linguloidea</taxon>
        <taxon>Lingulidae</taxon>
        <taxon>Lingula</taxon>
    </lineage>
</organism>
<feature type="transmembrane region" description="Helical" evidence="14">
    <location>
        <begin position="350"/>
        <end position="368"/>
    </location>
</feature>
<dbReference type="OrthoDB" id="16753at2759"/>
<dbReference type="InterPro" id="IPR017981">
    <property type="entry name" value="GPCR_2-like_7TM"/>
</dbReference>
<feature type="transmembrane region" description="Helical" evidence="14">
    <location>
        <begin position="193"/>
        <end position="213"/>
    </location>
</feature>
<dbReference type="PANTHER" id="PTHR45620:SF42">
    <property type="entry name" value="G-PROTEIN COUPLED RECEPTOR SEB-2"/>
    <property type="match status" value="1"/>
</dbReference>
<dbReference type="GO" id="GO:0007188">
    <property type="term" value="P:adenylate cyclase-modulating G protein-coupled receptor signaling pathway"/>
    <property type="evidence" value="ECO:0007669"/>
    <property type="project" value="TreeGrafter"/>
</dbReference>
<keyword evidence="11" id="KW-0325">Glycoprotein</keyword>
<dbReference type="PRINTS" id="PR00249">
    <property type="entry name" value="GPCRSECRETIN"/>
</dbReference>
<evidence type="ECO:0000256" key="14">
    <source>
        <dbReference type="SAM" id="Phobius"/>
    </source>
</evidence>
<evidence type="ECO:0000256" key="2">
    <source>
        <dbReference type="ARBA" id="ARBA00005314"/>
    </source>
</evidence>
<evidence type="ECO:0000256" key="8">
    <source>
        <dbReference type="ARBA" id="ARBA00023136"/>
    </source>
</evidence>
<dbReference type="PROSITE" id="PS00649">
    <property type="entry name" value="G_PROTEIN_RECEP_F2_1"/>
    <property type="match status" value="1"/>
</dbReference>
<evidence type="ECO:0000256" key="5">
    <source>
        <dbReference type="ARBA" id="ARBA00022729"/>
    </source>
</evidence>
<keyword evidence="3" id="KW-1003">Cell membrane</keyword>
<dbReference type="InterPro" id="IPR050332">
    <property type="entry name" value="GPCR_2"/>
</dbReference>
<sequence length="479" mass="54065">MYKTKNETRYDTSSGSETNDSYVANVVVSGTAKAQPSLDETPAVIRQYENTVDDVAGLKAAYFKCATTVLNKPYPTDGLYCYRTWDGWACWDDTPAGTTVYSPCPQYVSKEWDPLAQAYKECTSNGTWWRRPDTGAVFTKYFNCMDEEKMTENKSAVYVYLAGYGVSTLAILISLVIFFAFKQLHCDRITIHKNLFVSYVLTGVGWIIYYLKVPLDHDVIVSNPFWCQGLHVLVQYLTVCNYFWMFCEGLYLHTIIVVAFTTGKALLICCCVIGWGLPAVITFIYASVRGILRDATHECWIINSPYFWILNGTVAFSLLLNLAFLCNIVRVLMTKLRAVNSPDTNQGRKAVRATLILIPLLGLQFVLFPFTPSDSQTKTYYLIASAFVTSFQGFFVALIYCFLNSEVLTVLRRKWEQYKLMRGSQDSSSSPRRPSSTYYTSAEVTAHASSSKLKHKRSTVATLHPSPSHSEQHSTCECL</sequence>
<dbReference type="STRING" id="7574.A0A1S3K7X2"/>
<evidence type="ECO:0000256" key="11">
    <source>
        <dbReference type="ARBA" id="ARBA00023180"/>
    </source>
</evidence>
<dbReference type="SUPFAM" id="SSF81321">
    <property type="entry name" value="Family A G protein-coupled receptor-like"/>
    <property type="match status" value="1"/>
</dbReference>
<proteinExistence type="inferred from homology"/>
<name>A0A1S3K7X2_LINAN</name>
<dbReference type="Gene3D" id="4.10.1240.10">
    <property type="entry name" value="GPCR, family 2, extracellular hormone receptor domain"/>
    <property type="match status" value="1"/>
</dbReference>
<protein>
    <submittedName>
        <fullName evidence="18">Calcitonin gene-related peptide type 1 receptor isoform X1</fullName>
    </submittedName>
</protein>
<feature type="compositionally biased region" description="Polar residues" evidence="13">
    <location>
        <begin position="459"/>
        <end position="469"/>
    </location>
</feature>
<dbReference type="GO" id="GO:0005886">
    <property type="term" value="C:plasma membrane"/>
    <property type="evidence" value="ECO:0007669"/>
    <property type="project" value="UniProtKB-SubCell"/>
</dbReference>
<reference evidence="18" key="1">
    <citation type="journal article" date="2015" name="Nat. Commun.">
        <title>The Lingula genome provides insights into brachiopod evolution and the origin of phosphate biomineralization.</title>
        <authorList>
            <person name="Luo Y.J."/>
            <person name="Takeuchi T."/>
            <person name="Koyanagi R."/>
            <person name="Yamada L."/>
            <person name="Kanda M."/>
            <person name="Khalturina M."/>
            <person name="Fujie M."/>
            <person name="Yamasaki S.I."/>
            <person name="Endo K."/>
            <person name="Satoh N."/>
        </authorList>
    </citation>
    <scope>NUCLEOTIDE SEQUENCE</scope>
</reference>
<dbReference type="GO" id="GO:0004948">
    <property type="term" value="F:calcitonin receptor activity"/>
    <property type="evidence" value="ECO:0007669"/>
    <property type="project" value="InterPro"/>
</dbReference>
<keyword evidence="4 14" id="KW-0812">Transmembrane</keyword>
<dbReference type="CDD" id="cd15260">
    <property type="entry name" value="7tmB1_NPR_B4_insect-like"/>
    <property type="match status" value="1"/>
</dbReference>
<dbReference type="InterPro" id="IPR017983">
    <property type="entry name" value="GPCR_2_secretin-like_CS"/>
</dbReference>
<dbReference type="PROSITE" id="PS50227">
    <property type="entry name" value="G_PROTEIN_RECEP_F2_3"/>
    <property type="match status" value="1"/>
</dbReference>
<dbReference type="InterPro" id="IPR001879">
    <property type="entry name" value="GPCR_2_extracellular_dom"/>
</dbReference>
<evidence type="ECO:0000259" key="15">
    <source>
        <dbReference type="PROSITE" id="PS50227"/>
    </source>
</evidence>
<dbReference type="GeneID" id="106179577"/>
<feature type="transmembrane region" description="Helical" evidence="14">
    <location>
        <begin position="233"/>
        <end position="253"/>
    </location>
</feature>
<evidence type="ECO:0000256" key="3">
    <source>
        <dbReference type="ARBA" id="ARBA00022475"/>
    </source>
</evidence>
<feature type="transmembrane region" description="Helical" evidence="14">
    <location>
        <begin position="306"/>
        <end position="329"/>
    </location>
</feature>
<dbReference type="Gene3D" id="1.20.1070.10">
    <property type="entry name" value="Rhodopsin 7-helix transmembrane proteins"/>
    <property type="match status" value="1"/>
</dbReference>
<dbReference type="AlphaFoldDB" id="A0A1S3K7X2"/>
<keyword evidence="5" id="KW-0732">Signal</keyword>
<keyword evidence="7" id="KW-0297">G-protein coupled receptor</keyword>
<accession>A0A1S3K7X2</accession>
<feature type="transmembrane region" description="Helical" evidence="14">
    <location>
        <begin position="265"/>
        <end position="286"/>
    </location>
</feature>
<dbReference type="FunCoup" id="A0A1S3K7X2">
    <property type="interactions" value="377"/>
</dbReference>
<dbReference type="PRINTS" id="PR01350">
    <property type="entry name" value="CTRFAMILY"/>
</dbReference>
<evidence type="ECO:0000256" key="4">
    <source>
        <dbReference type="ARBA" id="ARBA00022692"/>
    </source>
</evidence>
<dbReference type="InterPro" id="IPR036445">
    <property type="entry name" value="GPCR_2_extracell_dom_sf"/>
</dbReference>
<feature type="domain" description="G-protein coupled receptors family 2 profile 1" evidence="15">
    <location>
        <begin position="64"/>
        <end position="148"/>
    </location>
</feature>
<evidence type="ECO:0000313" key="18">
    <source>
        <dbReference type="RefSeq" id="XP_013418735.1"/>
    </source>
</evidence>
<dbReference type="InParanoid" id="A0A1S3K7X2"/>
<evidence type="ECO:0000256" key="6">
    <source>
        <dbReference type="ARBA" id="ARBA00022989"/>
    </source>
</evidence>
<evidence type="ECO:0000256" key="1">
    <source>
        <dbReference type="ARBA" id="ARBA00004651"/>
    </source>
</evidence>
<keyword evidence="8 14" id="KW-0472">Membrane</keyword>
<dbReference type="Pfam" id="PF02793">
    <property type="entry name" value="HRM"/>
    <property type="match status" value="1"/>
</dbReference>
<dbReference type="PANTHER" id="PTHR45620">
    <property type="entry name" value="PDF RECEPTOR-LIKE PROTEIN-RELATED"/>
    <property type="match status" value="1"/>
</dbReference>
<dbReference type="InterPro" id="IPR003287">
    <property type="entry name" value="GPCR_2_calcitonin_rcpt_fam"/>
</dbReference>
<evidence type="ECO:0000256" key="9">
    <source>
        <dbReference type="ARBA" id="ARBA00023157"/>
    </source>
</evidence>
<dbReference type="RefSeq" id="XP_013418735.1">
    <property type="nucleotide sequence ID" value="XM_013563281.1"/>
</dbReference>
<dbReference type="KEGG" id="lak:106179577"/>
<keyword evidence="12" id="KW-0807">Transducer</keyword>
<evidence type="ECO:0000256" key="10">
    <source>
        <dbReference type="ARBA" id="ARBA00023170"/>
    </source>
</evidence>